<dbReference type="InterPro" id="IPR013083">
    <property type="entry name" value="Znf_RING/FYVE/PHD"/>
</dbReference>
<dbReference type="SUPFAM" id="SSF57903">
    <property type="entry name" value="FYVE/PHD zinc finger"/>
    <property type="match status" value="1"/>
</dbReference>
<dbReference type="Proteomes" id="UP000789508">
    <property type="component" value="Unassembled WGS sequence"/>
</dbReference>
<protein>
    <submittedName>
        <fullName evidence="2">5091_t:CDS:1</fullName>
    </submittedName>
</protein>
<reference evidence="2" key="1">
    <citation type="submission" date="2021-06" db="EMBL/GenBank/DDBJ databases">
        <authorList>
            <person name="Kallberg Y."/>
            <person name="Tangrot J."/>
            <person name="Rosling A."/>
        </authorList>
    </citation>
    <scope>NUCLEOTIDE SEQUENCE</scope>
    <source>
        <strain evidence="2">FL130A</strain>
    </source>
</reference>
<comment type="caution">
    <text evidence="2">The sequence shown here is derived from an EMBL/GenBank/DDBJ whole genome shotgun (WGS) entry which is preliminary data.</text>
</comment>
<name>A0A9N9B6P2_9GLOM</name>
<evidence type="ECO:0000256" key="1">
    <source>
        <dbReference type="SAM" id="MobiDB-lite"/>
    </source>
</evidence>
<dbReference type="AlphaFoldDB" id="A0A9N9B6P2"/>
<feature type="region of interest" description="Disordered" evidence="1">
    <location>
        <begin position="319"/>
        <end position="339"/>
    </location>
</feature>
<proteinExistence type="predicted"/>
<dbReference type="OrthoDB" id="436852at2759"/>
<gene>
    <name evidence="2" type="ORF">ALEPTO_LOCUS6173</name>
</gene>
<accession>A0A9N9B6P2</accession>
<keyword evidence="3" id="KW-1185">Reference proteome</keyword>
<organism evidence="2 3">
    <name type="scientific">Ambispora leptoticha</name>
    <dbReference type="NCBI Taxonomy" id="144679"/>
    <lineage>
        <taxon>Eukaryota</taxon>
        <taxon>Fungi</taxon>
        <taxon>Fungi incertae sedis</taxon>
        <taxon>Mucoromycota</taxon>
        <taxon>Glomeromycotina</taxon>
        <taxon>Glomeromycetes</taxon>
        <taxon>Archaeosporales</taxon>
        <taxon>Ambisporaceae</taxon>
        <taxon>Ambispora</taxon>
    </lineage>
</organism>
<dbReference type="EMBL" id="CAJVPS010002005">
    <property type="protein sequence ID" value="CAG8557267.1"/>
    <property type="molecule type" value="Genomic_DNA"/>
</dbReference>
<dbReference type="Gene3D" id="3.30.40.10">
    <property type="entry name" value="Zinc/RING finger domain, C3HC4 (zinc finger)"/>
    <property type="match status" value="1"/>
</dbReference>
<sequence length="396" mass="44332">MNNSCASVLNVAALQLLGIDMKKLEEWVVNEESGKNRGRCGADPSPLLKVDSTDKQVSEFKTMNTSEKNEIHEYKVEEESSKDMKTIAGSSGIKENPQPSYIPNFLPSLPDGCPPKGSEFESDIKNNAKKEKYLTQKKEKCTYNAPANVSNNNNSLKLSFNNLSLSQVHEKFEEAFNSFEQEKSPSVGSQSSNKKRNIKRELSYCPVNPEETICAFSSYGLFGDDTETYMPELSDSELFVLKPITSEFEVAAAPDETSRRILRDDRKIRISYSNNTLSRQNPSRISRRALPTLSDKLPPNLKTEKAENIMLTPKKKAPTIKTVKPKPTKNTSTSSTKTANEIAKQQLPPPLQDHNTESLNSEIINCICEFPDKDNGKLMISCDNCNVWFHGESEIN</sequence>
<evidence type="ECO:0000313" key="2">
    <source>
        <dbReference type="EMBL" id="CAG8557267.1"/>
    </source>
</evidence>
<dbReference type="InterPro" id="IPR011011">
    <property type="entry name" value="Znf_FYVE_PHD"/>
</dbReference>
<evidence type="ECO:0000313" key="3">
    <source>
        <dbReference type="Proteomes" id="UP000789508"/>
    </source>
</evidence>
<feature type="compositionally biased region" description="Low complexity" evidence="1">
    <location>
        <begin position="328"/>
        <end position="338"/>
    </location>
</feature>